<dbReference type="PROSITE" id="PS50042">
    <property type="entry name" value="CNMP_BINDING_3"/>
    <property type="match status" value="2"/>
</dbReference>
<dbReference type="EnsemblMetazoa" id="XM_038197105.1">
    <property type="protein sequence ID" value="XP_038053033.1"/>
    <property type="gene ID" value="LOC119725625"/>
</dbReference>
<evidence type="ECO:0000256" key="1">
    <source>
        <dbReference type="SAM" id="MobiDB-lite"/>
    </source>
</evidence>
<dbReference type="InterPro" id="IPR018490">
    <property type="entry name" value="cNMP-bd_dom_sf"/>
</dbReference>
<evidence type="ECO:0000313" key="4">
    <source>
        <dbReference type="Proteomes" id="UP000887568"/>
    </source>
</evidence>
<dbReference type="InterPro" id="IPR000595">
    <property type="entry name" value="cNMP-bd_dom"/>
</dbReference>
<dbReference type="GeneID" id="119725625"/>
<dbReference type="Pfam" id="PF00027">
    <property type="entry name" value="cNMP_binding"/>
    <property type="match status" value="1"/>
</dbReference>
<feature type="domain" description="Cyclic nucleotide-binding" evidence="2">
    <location>
        <begin position="180"/>
        <end position="319"/>
    </location>
</feature>
<dbReference type="PROSITE" id="PS00888">
    <property type="entry name" value="CNMP_BINDING_1"/>
    <property type="match status" value="1"/>
</dbReference>
<dbReference type="AlphaFoldDB" id="A0A913ZMJ8"/>
<dbReference type="OMA" id="FYMIRVR"/>
<dbReference type="RefSeq" id="XP_038053033.1">
    <property type="nucleotide sequence ID" value="XM_038197105.1"/>
</dbReference>
<organism evidence="3 4">
    <name type="scientific">Patiria miniata</name>
    <name type="common">Bat star</name>
    <name type="synonym">Asterina miniata</name>
    <dbReference type="NCBI Taxonomy" id="46514"/>
    <lineage>
        <taxon>Eukaryota</taxon>
        <taxon>Metazoa</taxon>
        <taxon>Echinodermata</taxon>
        <taxon>Eleutherozoa</taxon>
        <taxon>Asterozoa</taxon>
        <taxon>Asteroidea</taxon>
        <taxon>Valvatacea</taxon>
        <taxon>Valvatida</taxon>
        <taxon>Asterinidae</taxon>
        <taxon>Patiria</taxon>
    </lineage>
</organism>
<dbReference type="Gene3D" id="2.60.120.10">
    <property type="entry name" value="Jelly Rolls"/>
    <property type="match status" value="2"/>
</dbReference>
<dbReference type="CDD" id="cd00038">
    <property type="entry name" value="CAP_ED"/>
    <property type="match status" value="1"/>
</dbReference>
<dbReference type="PANTHER" id="PTHR23011">
    <property type="entry name" value="CYCLIC NUCLEOTIDE-BINDING DOMAIN CONTAINING PROTEIN"/>
    <property type="match status" value="1"/>
</dbReference>
<name>A0A913ZMJ8_PATMI</name>
<feature type="compositionally biased region" description="Polar residues" evidence="1">
    <location>
        <begin position="420"/>
        <end position="445"/>
    </location>
</feature>
<dbReference type="InterPro" id="IPR018488">
    <property type="entry name" value="cNMP-bd_CS"/>
</dbReference>
<dbReference type="PANTHER" id="PTHR23011:SF28">
    <property type="entry name" value="CYCLIC NUCLEOTIDE-BINDING DOMAIN CONTAINING PROTEIN"/>
    <property type="match status" value="1"/>
</dbReference>
<reference evidence="3" key="1">
    <citation type="submission" date="2022-11" db="UniProtKB">
        <authorList>
            <consortium name="EnsemblMetazoa"/>
        </authorList>
    </citation>
    <scope>IDENTIFICATION</scope>
</reference>
<feature type="region of interest" description="Disordered" evidence="1">
    <location>
        <begin position="408"/>
        <end position="464"/>
    </location>
</feature>
<protein>
    <recommendedName>
        <fullName evidence="2">Cyclic nucleotide-binding domain-containing protein</fullName>
    </recommendedName>
</protein>
<proteinExistence type="predicted"/>
<dbReference type="Proteomes" id="UP000887568">
    <property type="component" value="Unplaced"/>
</dbReference>
<keyword evidence="4" id="KW-1185">Reference proteome</keyword>
<dbReference type="OrthoDB" id="2021138at2759"/>
<accession>A0A913ZMJ8</accession>
<dbReference type="InterPro" id="IPR014710">
    <property type="entry name" value="RmlC-like_jellyroll"/>
</dbReference>
<evidence type="ECO:0000259" key="2">
    <source>
        <dbReference type="PROSITE" id="PS50042"/>
    </source>
</evidence>
<dbReference type="PRINTS" id="PR00103">
    <property type="entry name" value="CAMPKINASE"/>
</dbReference>
<dbReference type="SMART" id="SM00100">
    <property type="entry name" value="cNMP"/>
    <property type="match status" value="1"/>
</dbReference>
<dbReference type="SUPFAM" id="SSF51206">
    <property type="entry name" value="cAMP-binding domain-like"/>
    <property type="match status" value="2"/>
</dbReference>
<evidence type="ECO:0000313" key="3">
    <source>
        <dbReference type="EnsemblMetazoa" id="XP_038053033.1"/>
    </source>
</evidence>
<feature type="domain" description="Cyclic nucleotide-binding" evidence="2">
    <location>
        <begin position="37"/>
        <end position="177"/>
    </location>
</feature>
<feature type="compositionally biased region" description="Basic and acidic residues" evidence="1">
    <location>
        <begin position="447"/>
        <end position="460"/>
    </location>
</feature>
<sequence>MANMYEKVVDVISAAPTDRDDKDIDILLPWFKRKAELFTSLGNDVIRDIIKNCEFRRYKTDDVIIRQGDKGHCFFVVLNGSISIYIAADEDEPPPVSNDDPDAPRDQRAELGTCVRILGPGTSFGELALIETGSVRKASVVADEPSDFIVVNRKLYSRSLKFAQQRDLDEKTDFVNRHPLFKFWKARHKSILAMSLNRKRALFGNRLVQQGSSMLNLLFVLKGQAKVSIAPWKQPNRKLMKRELPRATIETSQVPASESTTRAKSAPYDTTFDVCSIGPGDIIGDIEIACDFTEHVQTVTCLEAVEAFELDMDNFHKVVTKKNPATVDRMRLEAQMKLAARAIRAQNQGLVYFLECLLKKIAVAEDEPMVQEDMRNDLWMTQRGPIIDSLGPGSLYYRATRLEEKLRRRRERRERKENGSETNILSQDQQQDTKVSNANHQQNTAFDADRERKEKQTLESRKHKSFLPATVQVNGILNNSADSQATSVRAVRNPGEDTTHIEPLLLPQANWSATRQETPLDVQQPSPKLVMFVNVKDESCHEMRGGRSHAPAVIPSYLHLHHRYLSRRQSTGSVLLDRWARSAPNTAPAAGGVAVGQDGFADLQALRRQYSADEYKSLKDKLRLQEKRHVRYLSSLW</sequence>